<keyword evidence="1" id="KW-1133">Transmembrane helix</keyword>
<feature type="transmembrane region" description="Helical" evidence="1">
    <location>
        <begin position="20"/>
        <end position="42"/>
    </location>
</feature>
<name>A0A1M4Z753_9GAMM</name>
<dbReference type="PANTHER" id="PTHR40115">
    <property type="entry name" value="INNER MEMBRANE PROTEIN WITH PEPSY TM HELIX"/>
    <property type="match status" value="1"/>
</dbReference>
<reference evidence="3" key="1">
    <citation type="submission" date="2016-11" db="EMBL/GenBank/DDBJ databases">
        <authorList>
            <person name="Varghese N."/>
            <person name="Submissions S."/>
        </authorList>
    </citation>
    <scope>NUCLEOTIDE SEQUENCE [LARGE SCALE GENOMIC DNA]</scope>
    <source>
        <strain evidence="3">DSM 14834</strain>
    </source>
</reference>
<feature type="transmembrane region" description="Helical" evidence="1">
    <location>
        <begin position="186"/>
        <end position="209"/>
    </location>
</feature>
<accession>A0A1M4Z753</accession>
<dbReference type="Proteomes" id="UP000242857">
    <property type="component" value="Unassembled WGS sequence"/>
</dbReference>
<sequence>MHVRAVTRPSTLAYRWVRQLHVWIGAWGALAALLYGFTGLVMNHRFGDQAWPQGESRDFERRLLPVPAEARTSPEQLSLWLKTHLQLDAQLIRKGGAPGGAGEGRAPSRWMLSGGSAANAWSLEYTPGSTQAVLKRTRHSPLAALNRLHKAVGGGLLWTVLADSVAIGMIVLGVSGIWMWARGRTLRQMVFSVMGLASLVFLTALGLALS</sequence>
<dbReference type="AlphaFoldDB" id="A0A1M4Z753"/>
<dbReference type="PANTHER" id="PTHR40115:SF1">
    <property type="entry name" value="INNER MEMBRANE PROTEIN WITH PEPSY TM HELIX"/>
    <property type="match status" value="1"/>
</dbReference>
<keyword evidence="1" id="KW-0472">Membrane</keyword>
<dbReference type="Pfam" id="PF16357">
    <property type="entry name" value="PepSY_TM_like_2"/>
    <property type="match status" value="1"/>
</dbReference>
<dbReference type="EMBL" id="FQUK01000033">
    <property type="protein sequence ID" value="SHF13582.1"/>
    <property type="molecule type" value="Genomic_DNA"/>
</dbReference>
<evidence type="ECO:0000256" key="1">
    <source>
        <dbReference type="SAM" id="Phobius"/>
    </source>
</evidence>
<keyword evidence="1" id="KW-0812">Transmembrane</keyword>
<organism evidence="2 3">
    <name type="scientific">Thermomonas hydrothermalis</name>
    <dbReference type="NCBI Taxonomy" id="213588"/>
    <lineage>
        <taxon>Bacteria</taxon>
        <taxon>Pseudomonadati</taxon>
        <taxon>Pseudomonadota</taxon>
        <taxon>Gammaproteobacteria</taxon>
        <taxon>Lysobacterales</taxon>
        <taxon>Lysobacteraceae</taxon>
        <taxon>Thermomonas</taxon>
    </lineage>
</organism>
<dbReference type="STRING" id="213588.SAMN02745204_01863"/>
<dbReference type="InterPro" id="IPR032307">
    <property type="entry name" value="PepSY_TM-like_2"/>
</dbReference>
<proteinExistence type="predicted"/>
<dbReference type="OrthoDB" id="5567618at2"/>
<evidence type="ECO:0008006" key="4">
    <source>
        <dbReference type="Google" id="ProtNLM"/>
    </source>
</evidence>
<gene>
    <name evidence="2" type="ORF">SAMN02745204_01863</name>
</gene>
<feature type="transmembrane region" description="Helical" evidence="1">
    <location>
        <begin position="156"/>
        <end position="180"/>
    </location>
</feature>
<protein>
    <recommendedName>
        <fullName evidence="4">PepSY-associated TM region</fullName>
    </recommendedName>
</protein>
<evidence type="ECO:0000313" key="3">
    <source>
        <dbReference type="Proteomes" id="UP000242857"/>
    </source>
</evidence>
<keyword evidence="3" id="KW-1185">Reference proteome</keyword>
<dbReference type="RefSeq" id="WP_084602431.1">
    <property type="nucleotide sequence ID" value="NZ_FQUK01000033.1"/>
</dbReference>
<evidence type="ECO:0000313" key="2">
    <source>
        <dbReference type="EMBL" id="SHF13582.1"/>
    </source>
</evidence>